<proteinExistence type="predicted"/>
<dbReference type="EMBL" id="JAIMBW010000001">
    <property type="protein sequence ID" value="MBY4895260.1"/>
    <property type="molecule type" value="Genomic_DNA"/>
</dbReference>
<organism evidence="2">
    <name type="scientific">Gymnodinialimonas phycosphaerae</name>
    <dbReference type="NCBI Taxonomy" id="2841589"/>
    <lineage>
        <taxon>Bacteria</taxon>
        <taxon>Pseudomonadati</taxon>
        <taxon>Pseudomonadota</taxon>
        <taxon>Alphaproteobacteria</taxon>
        <taxon>Rhodobacterales</taxon>
        <taxon>Paracoccaceae</taxon>
        <taxon>Gymnodinialimonas</taxon>
    </lineage>
</organism>
<name>A0A975TW61_9RHOB</name>
<dbReference type="Proteomes" id="UP000693972">
    <property type="component" value="Unassembled WGS sequence"/>
</dbReference>
<keyword evidence="3" id="KW-1185">Reference proteome</keyword>
<dbReference type="InterPro" id="IPR011256">
    <property type="entry name" value="Reg_factor_effector_dom_sf"/>
</dbReference>
<dbReference type="Pfam" id="PF06445">
    <property type="entry name" value="GyrI-like"/>
    <property type="match status" value="1"/>
</dbReference>
<reference evidence="2 3" key="1">
    <citation type="submission" date="2021-07" db="EMBL/GenBank/DDBJ databases">
        <title>Karlodiniumbacter phycospheric gen. nov., sp. nov., a phycosphere bacterium isolated from karlodinium veneficum.</title>
        <authorList>
            <person name="Peng Y."/>
            <person name="Jiang L."/>
            <person name="Lee J."/>
        </authorList>
    </citation>
    <scope>NUCLEOTIDE SEQUENCE</scope>
    <source>
        <strain evidence="2 3">N5</strain>
    </source>
</reference>
<protein>
    <submittedName>
        <fullName evidence="2">GyrI-like domain-containing protein</fullName>
    </submittedName>
</protein>
<sequence>MEITRKTLPAQPYLYVDRECPFGPEIADAMGSAFGELFAFVGQAGVSPMSMPMAIYTEMDPKIMRFRGAVAVSTEDAEKATGTVKSDTLPGGDVMHVTHTGPYDQLRQTHETLLAHMEAEGIKGTMPTWEHYIDDPGDTAPEDLRTEIYYKIG</sequence>
<dbReference type="InterPro" id="IPR010499">
    <property type="entry name" value="AraC_E-bd"/>
</dbReference>
<gene>
    <name evidence="2" type="ORF">KUL25_21065</name>
</gene>
<dbReference type="InterPro" id="IPR029442">
    <property type="entry name" value="GyrI-like"/>
</dbReference>
<dbReference type="AlphaFoldDB" id="A0A975TW61"/>
<dbReference type="EMBL" id="CP078073">
    <property type="protein sequence ID" value="QXL87856.1"/>
    <property type="molecule type" value="Genomic_DNA"/>
</dbReference>
<evidence type="ECO:0000259" key="1">
    <source>
        <dbReference type="SMART" id="SM00871"/>
    </source>
</evidence>
<dbReference type="Gene3D" id="3.20.80.10">
    <property type="entry name" value="Regulatory factor, effector binding domain"/>
    <property type="match status" value="1"/>
</dbReference>
<dbReference type="RefSeq" id="WP_257894705.1">
    <property type="nucleotide sequence ID" value="NZ_JAIMBW010000001.1"/>
</dbReference>
<accession>A0A975TW61</accession>
<dbReference type="InterPro" id="IPR050908">
    <property type="entry name" value="SmbC-like"/>
</dbReference>
<dbReference type="SUPFAM" id="SSF55136">
    <property type="entry name" value="Probable bacterial effector-binding domain"/>
    <property type="match status" value="1"/>
</dbReference>
<evidence type="ECO:0000313" key="3">
    <source>
        <dbReference type="Proteomes" id="UP000693972"/>
    </source>
</evidence>
<dbReference type="PANTHER" id="PTHR40055:SF1">
    <property type="entry name" value="TRANSCRIPTIONAL REGULATOR YGIV-RELATED"/>
    <property type="match status" value="1"/>
</dbReference>
<evidence type="ECO:0000313" key="2">
    <source>
        <dbReference type="EMBL" id="QXL87856.1"/>
    </source>
</evidence>
<feature type="domain" description="AraC effector-binding" evidence="1">
    <location>
        <begin position="1"/>
        <end position="153"/>
    </location>
</feature>
<dbReference type="SMART" id="SM00871">
    <property type="entry name" value="AraC_E_bind"/>
    <property type="match status" value="1"/>
</dbReference>
<dbReference type="PANTHER" id="PTHR40055">
    <property type="entry name" value="TRANSCRIPTIONAL REGULATOR YGIV-RELATED"/>
    <property type="match status" value="1"/>
</dbReference>